<evidence type="ECO:0000313" key="7">
    <source>
        <dbReference type="EMBL" id="SLN45227.1"/>
    </source>
</evidence>
<protein>
    <submittedName>
        <fullName evidence="7">Putative RNA polymerase sigma factor FecI</fullName>
    </submittedName>
</protein>
<dbReference type="InterPro" id="IPR036388">
    <property type="entry name" value="WH-like_DNA-bd_sf"/>
</dbReference>
<keyword evidence="3" id="KW-0731">Sigma factor</keyword>
<feature type="domain" description="RNA polymerase sigma factor 70 region 4 type 2" evidence="6">
    <location>
        <begin position="113"/>
        <end position="165"/>
    </location>
</feature>
<dbReference type="PANTHER" id="PTHR43133:SF63">
    <property type="entry name" value="RNA POLYMERASE SIGMA FACTOR FECI-RELATED"/>
    <property type="match status" value="1"/>
</dbReference>
<reference evidence="7 8" key="1">
    <citation type="submission" date="2017-03" db="EMBL/GenBank/DDBJ databases">
        <authorList>
            <person name="Afonso C.L."/>
            <person name="Miller P.J."/>
            <person name="Scott M.A."/>
            <person name="Spackman E."/>
            <person name="Goraichik I."/>
            <person name="Dimitrov K.M."/>
            <person name="Suarez D.L."/>
            <person name="Swayne D.E."/>
        </authorList>
    </citation>
    <scope>NUCLEOTIDE SEQUENCE [LARGE SCALE GENOMIC DNA]</scope>
    <source>
        <strain evidence="7 8">CECT 7971</strain>
    </source>
</reference>
<dbReference type="AlphaFoldDB" id="A0A1Y5SP65"/>
<proteinExistence type="inferred from homology"/>
<keyword evidence="4" id="KW-0804">Transcription</keyword>
<dbReference type="InterPro" id="IPR013324">
    <property type="entry name" value="RNA_pol_sigma_r3/r4-like"/>
</dbReference>
<dbReference type="NCBIfam" id="TIGR02937">
    <property type="entry name" value="sigma70-ECF"/>
    <property type="match status" value="1"/>
</dbReference>
<comment type="similarity">
    <text evidence="1">Belongs to the sigma-70 factor family. ECF subfamily.</text>
</comment>
<evidence type="ECO:0000259" key="6">
    <source>
        <dbReference type="Pfam" id="PF08281"/>
    </source>
</evidence>
<dbReference type="InterPro" id="IPR013249">
    <property type="entry name" value="RNA_pol_sigma70_r4_t2"/>
</dbReference>
<evidence type="ECO:0000256" key="2">
    <source>
        <dbReference type="ARBA" id="ARBA00023015"/>
    </source>
</evidence>
<dbReference type="Pfam" id="PF08281">
    <property type="entry name" value="Sigma70_r4_2"/>
    <property type="match status" value="1"/>
</dbReference>
<dbReference type="InterPro" id="IPR007627">
    <property type="entry name" value="RNA_pol_sigma70_r2"/>
</dbReference>
<dbReference type="SUPFAM" id="SSF88946">
    <property type="entry name" value="Sigma2 domain of RNA polymerase sigma factors"/>
    <property type="match status" value="1"/>
</dbReference>
<dbReference type="InterPro" id="IPR039425">
    <property type="entry name" value="RNA_pol_sigma-70-like"/>
</dbReference>
<dbReference type="Gene3D" id="1.10.10.10">
    <property type="entry name" value="Winged helix-like DNA-binding domain superfamily/Winged helix DNA-binding domain"/>
    <property type="match status" value="1"/>
</dbReference>
<dbReference type="InterPro" id="IPR014284">
    <property type="entry name" value="RNA_pol_sigma-70_dom"/>
</dbReference>
<dbReference type="GO" id="GO:0016987">
    <property type="term" value="F:sigma factor activity"/>
    <property type="evidence" value="ECO:0007669"/>
    <property type="project" value="UniProtKB-KW"/>
</dbReference>
<sequence>MFCDSRKDILLTSYLDHWHNMRARLVRRLGSHDLADEAMQETWLRLDGMKPANTTIANPQAYLLSIAGNIAIDLIRKEKRHSDRMTYKDVNLEELIDNAPSTEAVLLAREDLKQLVRALLGLSDKARKVLLMNRSAGLSHREIAAALGISESMVAKYMAQALRHCRDYMRENS</sequence>
<evidence type="ECO:0000256" key="1">
    <source>
        <dbReference type="ARBA" id="ARBA00010641"/>
    </source>
</evidence>
<evidence type="ECO:0000313" key="8">
    <source>
        <dbReference type="Proteomes" id="UP000193307"/>
    </source>
</evidence>
<dbReference type="GO" id="GO:0006352">
    <property type="term" value="P:DNA-templated transcription initiation"/>
    <property type="evidence" value="ECO:0007669"/>
    <property type="project" value="InterPro"/>
</dbReference>
<dbReference type="GO" id="GO:0003677">
    <property type="term" value="F:DNA binding"/>
    <property type="evidence" value="ECO:0007669"/>
    <property type="project" value="InterPro"/>
</dbReference>
<dbReference type="Pfam" id="PF04542">
    <property type="entry name" value="Sigma70_r2"/>
    <property type="match status" value="1"/>
</dbReference>
<gene>
    <name evidence="7" type="primary">fecI</name>
    <name evidence="7" type="ORF">PAM7971_02181</name>
</gene>
<evidence type="ECO:0000256" key="4">
    <source>
        <dbReference type="ARBA" id="ARBA00023163"/>
    </source>
</evidence>
<dbReference type="STRING" id="658057.SAMN04488032_105144"/>
<evidence type="ECO:0000259" key="5">
    <source>
        <dbReference type="Pfam" id="PF04542"/>
    </source>
</evidence>
<name>A0A1Y5SP65_9RHOB</name>
<feature type="domain" description="RNA polymerase sigma-70 region 2" evidence="5">
    <location>
        <begin position="23"/>
        <end position="80"/>
    </location>
</feature>
<dbReference type="SUPFAM" id="SSF88659">
    <property type="entry name" value="Sigma3 and sigma4 domains of RNA polymerase sigma factors"/>
    <property type="match status" value="1"/>
</dbReference>
<dbReference type="InterPro" id="IPR013325">
    <property type="entry name" value="RNA_pol_sigma_r2"/>
</dbReference>
<keyword evidence="2" id="KW-0805">Transcription regulation</keyword>
<dbReference type="Proteomes" id="UP000193307">
    <property type="component" value="Unassembled WGS sequence"/>
</dbReference>
<dbReference type="PANTHER" id="PTHR43133">
    <property type="entry name" value="RNA POLYMERASE ECF-TYPE SIGMA FACTO"/>
    <property type="match status" value="1"/>
</dbReference>
<organism evidence="7 8">
    <name type="scientific">Pacificibacter marinus</name>
    <dbReference type="NCBI Taxonomy" id="658057"/>
    <lineage>
        <taxon>Bacteria</taxon>
        <taxon>Pseudomonadati</taxon>
        <taxon>Pseudomonadota</taxon>
        <taxon>Alphaproteobacteria</taxon>
        <taxon>Rhodobacterales</taxon>
        <taxon>Roseobacteraceae</taxon>
        <taxon>Pacificibacter</taxon>
    </lineage>
</organism>
<accession>A0A1Y5SP65</accession>
<dbReference type="Gene3D" id="1.10.1740.10">
    <property type="match status" value="1"/>
</dbReference>
<dbReference type="EMBL" id="FWFW01000006">
    <property type="protein sequence ID" value="SLN45227.1"/>
    <property type="molecule type" value="Genomic_DNA"/>
</dbReference>
<keyword evidence="8" id="KW-1185">Reference proteome</keyword>
<evidence type="ECO:0000256" key="3">
    <source>
        <dbReference type="ARBA" id="ARBA00023082"/>
    </source>
</evidence>